<sequence length="261" mass="29049">MSPFVRVRVPELESKVSAHDLIVFIDGLNEAFMANPALQTANNVANIGGMAPSAIVQLVSVGVNVVAGVGSAVTSKVRMKKFLEQANKDIFEPQGLHVQVCKTEKMLGYIGLGGQDNVFARQQYKNAFESAQQVEMGGQMQDMEHPIMKRMSALGHRVMPLSFQGVEPQATPDGFWKKWGSKEAEKAEKKQYEQMQKDKEKEARRAGRRSGGRAASRRQEKNDQKKEKEAKKVLWIVIAEKSLIAGKDDEWDSDSDEGKKK</sequence>
<protein>
    <submittedName>
        <fullName evidence="2">Uncharacterized protein</fullName>
    </submittedName>
</protein>
<dbReference type="AlphaFoldDB" id="A0A9W9PJW6"/>
<accession>A0A9W9PJW6</accession>
<evidence type="ECO:0000313" key="2">
    <source>
        <dbReference type="EMBL" id="KAJ5248775.1"/>
    </source>
</evidence>
<proteinExistence type="predicted"/>
<dbReference type="PANTHER" id="PTHR38887">
    <property type="entry name" value="CHROMOSOME 21, WHOLE GENOME SHOTGUN SEQUENCE"/>
    <property type="match status" value="1"/>
</dbReference>
<feature type="region of interest" description="Disordered" evidence="1">
    <location>
        <begin position="187"/>
        <end position="231"/>
    </location>
</feature>
<feature type="compositionally biased region" description="Basic and acidic residues" evidence="1">
    <location>
        <begin position="187"/>
        <end position="205"/>
    </location>
</feature>
<evidence type="ECO:0000256" key="1">
    <source>
        <dbReference type="SAM" id="MobiDB-lite"/>
    </source>
</evidence>
<dbReference type="PANTHER" id="PTHR38887:SF1">
    <property type="entry name" value="RAS MODIFICATION PROTEIN ERF4"/>
    <property type="match status" value="1"/>
</dbReference>
<dbReference type="OrthoDB" id="3068835at2759"/>
<comment type="caution">
    <text evidence="2">The sequence shown here is derived from an EMBL/GenBank/DDBJ whole genome shotgun (WGS) entry which is preliminary data.</text>
</comment>
<keyword evidence="3" id="KW-1185">Reference proteome</keyword>
<dbReference type="RefSeq" id="XP_058335554.1">
    <property type="nucleotide sequence ID" value="XM_058469523.1"/>
</dbReference>
<dbReference type="InterPro" id="IPR053221">
    <property type="entry name" value="Burnettramic_acid_biosynth"/>
</dbReference>
<dbReference type="Proteomes" id="UP001150941">
    <property type="component" value="Unassembled WGS sequence"/>
</dbReference>
<evidence type="ECO:0000313" key="3">
    <source>
        <dbReference type="Proteomes" id="UP001150941"/>
    </source>
</evidence>
<dbReference type="GeneID" id="83196826"/>
<feature type="compositionally biased region" description="Basic and acidic residues" evidence="1">
    <location>
        <begin position="217"/>
        <end position="231"/>
    </location>
</feature>
<organism evidence="2 3">
    <name type="scientific">Penicillium chermesinum</name>
    <dbReference type="NCBI Taxonomy" id="63820"/>
    <lineage>
        <taxon>Eukaryota</taxon>
        <taxon>Fungi</taxon>
        <taxon>Dikarya</taxon>
        <taxon>Ascomycota</taxon>
        <taxon>Pezizomycotina</taxon>
        <taxon>Eurotiomycetes</taxon>
        <taxon>Eurotiomycetidae</taxon>
        <taxon>Eurotiales</taxon>
        <taxon>Aspergillaceae</taxon>
        <taxon>Penicillium</taxon>
    </lineage>
</organism>
<dbReference type="EMBL" id="JAPQKS010000001">
    <property type="protein sequence ID" value="KAJ5248775.1"/>
    <property type="molecule type" value="Genomic_DNA"/>
</dbReference>
<gene>
    <name evidence="2" type="ORF">N7468_000226</name>
</gene>
<reference evidence="2" key="2">
    <citation type="journal article" date="2023" name="IMA Fungus">
        <title>Comparative genomic study of the Penicillium genus elucidates a diverse pangenome and 15 lateral gene transfer events.</title>
        <authorList>
            <person name="Petersen C."/>
            <person name="Sorensen T."/>
            <person name="Nielsen M.R."/>
            <person name="Sondergaard T.E."/>
            <person name="Sorensen J.L."/>
            <person name="Fitzpatrick D.A."/>
            <person name="Frisvad J.C."/>
            <person name="Nielsen K.L."/>
        </authorList>
    </citation>
    <scope>NUCLEOTIDE SEQUENCE</scope>
    <source>
        <strain evidence="2">IBT 19713</strain>
    </source>
</reference>
<name>A0A9W9PJW6_9EURO</name>
<reference evidence="2" key="1">
    <citation type="submission" date="2022-11" db="EMBL/GenBank/DDBJ databases">
        <authorList>
            <person name="Petersen C."/>
        </authorList>
    </citation>
    <scope>NUCLEOTIDE SEQUENCE</scope>
    <source>
        <strain evidence="2">IBT 19713</strain>
    </source>
</reference>